<proteinExistence type="predicted"/>
<evidence type="ECO:0000313" key="3">
    <source>
        <dbReference type="Proteomes" id="UP001418222"/>
    </source>
</evidence>
<name>A0AAP0G0Y5_9ASPA</name>
<sequence length="104" mass="11081">MGRRRALQVLLLFAFALLIVSSTATPSSGEGCLETAEFAGCGLGRGCDKSLCCLVRRDRLVRGLVAEFAELRGLNAEIDSSLLAIEGSYPITMGGDSTHPQTYK</sequence>
<feature type="signal peptide" evidence="1">
    <location>
        <begin position="1"/>
        <end position="24"/>
    </location>
</feature>
<keyword evidence="1" id="KW-0732">Signal</keyword>
<evidence type="ECO:0000256" key="1">
    <source>
        <dbReference type="SAM" id="SignalP"/>
    </source>
</evidence>
<accession>A0AAP0G0Y5</accession>
<dbReference type="EMBL" id="JBBWWQ010000014">
    <property type="protein sequence ID" value="KAK8931224.1"/>
    <property type="molecule type" value="Genomic_DNA"/>
</dbReference>
<reference evidence="2 3" key="1">
    <citation type="journal article" date="2022" name="Nat. Plants">
        <title>Genomes of leafy and leafless Platanthera orchids illuminate the evolution of mycoheterotrophy.</title>
        <authorList>
            <person name="Li M.H."/>
            <person name="Liu K.W."/>
            <person name="Li Z."/>
            <person name="Lu H.C."/>
            <person name="Ye Q.L."/>
            <person name="Zhang D."/>
            <person name="Wang J.Y."/>
            <person name="Li Y.F."/>
            <person name="Zhong Z.M."/>
            <person name="Liu X."/>
            <person name="Yu X."/>
            <person name="Liu D.K."/>
            <person name="Tu X.D."/>
            <person name="Liu B."/>
            <person name="Hao Y."/>
            <person name="Liao X.Y."/>
            <person name="Jiang Y.T."/>
            <person name="Sun W.H."/>
            <person name="Chen J."/>
            <person name="Chen Y.Q."/>
            <person name="Ai Y."/>
            <person name="Zhai J.W."/>
            <person name="Wu S.S."/>
            <person name="Zhou Z."/>
            <person name="Hsiao Y.Y."/>
            <person name="Wu W.L."/>
            <person name="Chen Y.Y."/>
            <person name="Lin Y.F."/>
            <person name="Hsu J.L."/>
            <person name="Li C.Y."/>
            <person name="Wang Z.W."/>
            <person name="Zhao X."/>
            <person name="Zhong W.Y."/>
            <person name="Ma X.K."/>
            <person name="Ma L."/>
            <person name="Huang J."/>
            <person name="Chen G.Z."/>
            <person name="Huang M.Z."/>
            <person name="Huang L."/>
            <person name="Peng D.H."/>
            <person name="Luo Y.B."/>
            <person name="Zou S.Q."/>
            <person name="Chen S.P."/>
            <person name="Lan S."/>
            <person name="Tsai W.C."/>
            <person name="Van de Peer Y."/>
            <person name="Liu Z.J."/>
        </authorList>
    </citation>
    <scope>NUCLEOTIDE SEQUENCE [LARGE SCALE GENOMIC DNA]</scope>
    <source>
        <strain evidence="2">Lor287</strain>
    </source>
</reference>
<dbReference type="Proteomes" id="UP001418222">
    <property type="component" value="Unassembled WGS sequence"/>
</dbReference>
<feature type="chain" id="PRO_5042905780" evidence="1">
    <location>
        <begin position="25"/>
        <end position="104"/>
    </location>
</feature>
<organism evidence="2 3">
    <name type="scientific">Platanthera zijinensis</name>
    <dbReference type="NCBI Taxonomy" id="2320716"/>
    <lineage>
        <taxon>Eukaryota</taxon>
        <taxon>Viridiplantae</taxon>
        <taxon>Streptophyta</taxon>
        <taxon>Embryophyta</taxon>
        <taxon>Tracheophyta</taxon>
        <taxon>Spermatophyta</taxon>
        <taxon>Magnoliopsida</taxon>
        <taxon>Liliopsida</taxon>
        <taxon>Asparagales</taxon>
        <taxon>Orchidaceae</taxon>
        <taxon>Orchidoideae</taxon>
        <taxon>Orchideae</taxon>
        <taxon>Orchidinae</taxon>
        <taxon>Platanthera</taxon>
    </lineage>
</organism>
<keyword evidence="3" id="KW-1185">Reference proteome</keyword>
<dbReference type="AlphaFoldDB" id="A0AAP0G0Y5"/>
<evidence type="ECO:0000313" key="2">
    <source>
        <dbReference type="EMBL" id="KAK8931224.1"/>
    </source>
</evidence>
<comment type="caution">
    <text evidence="2">The sequence shown here is derived from an EMBL/GenBank/DDBJ whole genome shotgun (WGS) entry which is preliminary data.</text>
</comment>
<protein>
    <submittedName>
        <fullName evidence="2">Uncharacterized protein</fullName>
    </submittedName>
</protein>
<gene>
    <name evidence="2" type="ORF">KSP39_PZI016560</name>
</gene>